<dbReference type="InterPro" id="IPR001544">
    <property type="entry name" value="Aminotrans_IV"/>
</dbReference>
<dbReference type="Gene3D" id="3.20.10.10">
    <property type="entry name" value="D-amino Acid Aminotransferase, subunit A, domain 2"/>
    <property type="match status" value="1"/>
</dbReference>
<dbReference type="EMBL" id="CAFBLM010000086">
    <property type="protein sequence ID" value="CAB4880224.1"/>
    <property type="molecule type" value="Genomic_DNA"/>
</dbReference>
<reference evidence="4" key="1">
    <citation type="submission" date="2020-05" db="EMBL/GenBank/DDBJ databases">
        <authorList>
            <person name="Chiriac C."/>
            <person name="Salcher M."/>
            <person name="Ghai R."/>
            <person name="Kavagutti S V."/>
        </authorList>
    </citation>
    <scope>NUCLEOTIDE SEQUENCE</scope>
</reference>
<comment type="similarity">
    <text evidence="2">Belongs to the class-IV pyridoxal-phosphate-dependent aminotransferase family.</text>
</comment>
<dbReference type="InterPro" id="IPR043132">
    <property type="entry name" value="BCAT-like_C"/>
</dbReference>
<accession>A0A6J7EGM9</accession>
<evidence type="ECO:0000256" key="1">
    <source>
        <dbReference type="ARBA" id="ARBA00001933"/>
    </source>
</evidence>
<dbReference type="SUPFAM" id="SSF56752">
    <property type="entry name" value="D-aminoacid aminotransferase-like PLP-dependent enzymes"/>
    <property type="match status" value="1"/>
</dbReference>
<dbReference type="GO" id="GO:0005829">
    <property type="term" value="C:cytosol"/>
    <property type="evidence" value="ECO:0007669"/>
    <property type="project" value="TreeGrafter"/>
</dbReference>
<organism evidence="4">
    <name type="scientific">freshwater metagenome</name>
    <dbReference type="NCBI Taxonomy" id="449393"/>
    <lineage>
        <taxon>unclassified sequences</taxon>
        <taxon>metagenomes</taxon>
        <taxon>ecological metagenomes</taxon>
    </lineage>
</organism>
<dbReference type="PROSITE" id="PS00770">
    <property type="entry name" value="AA_TRANSFER_CLASS_4"/>
    <property type="match status" value="1"/>
</dbReference>
<keyword evidence="3" id="KW-0663">Pyridoxal phosphate</keyword>
<gene>
    <name evidence="4" type="ORF">UFOPK3401_01381</name>
</gene>
<dbReference type="InterPro" id="IPR043131">
    <property type="entry name" value="BCAT-like_N"/>
</dbReference>
<dbReference type="PANTHER" id="PTHR42743">
    <property type="entry name" value="AMINO-ACID AMINOTRANSFERASE"/>
    <property type="match status" value="1"/>
</dbReference>
<dbReference type="GO" id="GO:0046394">
    <property type="term" value="P:carboxylic acid biosynthetic process"/>
    <property type="evidence" value="ECO:0007669"/>
    <property type="project" value="UniProtKB-ARBA"/>
</dbReference>
<dbReference type="AlphaFoldDB" id="A0A6J7EGM9"/>
<dbReference type="GO" id="GO:0008652">
    <property type="term" value="P:amino acid biosynthetic process"/>
    <property type="evidence" value="ECO:0007669"/>
    <property type="project" value="UniProtKB-ARBA"/>
</dbReference>
<dbReference type="PANTHER" id="PTHR42743:SF11">
    <property type="entry name" value="AMINODEOXYCHORISMATE LYASE"/>
    <property type="match status" value="1"/>
</dbReference>
<dbReference type="InterPro" id="IPR018300">
    <property type="entry name" value="Aminotrans_IV_CS"/>
</dbReference>
<evidence type="ECO:0000256" key="2">
    <source>
        <dbReference type="ARBA" id="ARBA00009320"/>
    </source>
</evidence>
<sequence>MSSKVWIDSELIAADAAHVSVFDRSFSVGDGVFETLKVQDSSALALTRHVRRLARSAAGLGLPEPDRFLITKAVAELIDANSAEFGSMSRLRIQYSAGTGGAGSERASERTRIVITQTKATQWPATTQVITVPWARNEKSPVVGLKTTSYAENVVALARANAVGSGEALFANTVGDLCEGTGSNVFVVLAGQLLTPPISSGCLPGITRELVLEWVGARETDLPMSALADAQEIFITSSTRDIQPVSHVDGRLVEMAPGPVTVRAQEIFAQRMAQTPDP</sequence>
<protein>
    <submittedName>
        <fullName evidence="4">Unannotated protein</fullName>
    </submittedName>
</protein>
<proteinExistence type="inferred from homology"/>
<name>A0A6J7EGM9_9ZZZZ</name>
<dbReference type="InterPro" id="IPR050571">
    <property type="entry name" value="Class-IV_PLP-Dep_Aminotrnsfr"/>
</dbReference>
<dbReference type="Pfam" id="PF01063">
    <property type="entry name" value="Aminotran_4"/>
    <property type="match status" value="1"/>
</dbReference>
<dbReference type="FunFam" id="3.20.10.10:FF:000002">
    <property type="entry name" value="D-alanine aminotransferase"/>
    <property type="match status" value="1"/>
</dbReference>
<dbReference type="Gene3D" id="3.30.470.10">
    <property type="match status" value="1"/>
</dbReference>
<dbReference type="GO" id="GO:0003824">
    <property type="term" value="F:catalytic activity"/>
    <property type="evidence" value="ECO:0007669"/>
    <property type="project" value="InterPro"/>
</dbReference>
<evidence type="ECO:0000313" key="4">
    <source>
        <dbReference type="EMBL" id="CAB4880224.1"/>
    </source>
</evidence>
<comment type="cofactor">
    <cofactor evidence="1">
        <name>pyridoxal 5'-phosphate</name>
        <dbReference type="ChEBI" id="CHEBI:597326"/>
    </cofactor>
</comment>
<evidence type="ECO:0000256" key="3">
    <source>
        <dbReference type="ARBA" id="ARBA00022898"/>
    </source>
</evidence>
<dbReference type="InterPro" id="IPR036038">
    <property type="entry name" value="Aminotransferase-like"/>
</dbReference>